<evidence type="ECO:0000256" key="1">
    <source>
        <dbReference type="SAM" id="MobiDB-lite"/>
    </source>
</evidence>
<dbReference type="InterPro" id="IPR012334">
    <property type="entry name" value="Pectin_lyas_fold"/>
</dbReference>
<sequence>MVPSVVAVGAALLALTWHHAAASNADNAVPVGLRSESAGGEGVAGKPGCHVGTAARAKTADEEAEDKEAQEAAGGVMTATTSSLDTSGWWFADIARQGRATYNQDGEYKVFRNVKDFGAVGDGQADDTRAINEAMAAGGRCGQGCTSSTTTPAIVYFPPGTYLVSAPLVPYYYSQMVGDAVRVPTLKAAPGFQGTAVIDANPYLPGGDNWYLNTNNFFRQVRNLRIDLTALPLNTDAVGIHWQVAQATSLENMEFVMRDDPSPDNKQRGLLMENGSGGFMANLTFVGGSVAASVASQQFTLRDASFRNCHTAISMRWNWVWALQNIRIDNCRLGLDMAPDGPDQHVGSIVLLDSVVSNTPVAIRTAYSPAQMGTNGTLVLDNVDMSANVPVAVQGLPSATVVPGNTKIQSYVQGRAYKAAAAQATQGLRPAVPRPPALVDAAGNFVSRGKPAYRDVPASSFVSVKSAGAKGDGVSDDTKALQAVFSSLRPDHIVYFDHGTYLVTDTIQVPSNVRIVGELWPLIMAAGDKAFKDQANPRPVFRVGSPGDEGVVEMQDIVLSTQGPQPGAILLEFNVKGAQQASTALWDVHFRIGGFTGTRLQSDRCLLKPDADPAAAPDPACLGAFMLLHVTPQATIYMENTWLWVADHELDIAGQDKLTIFNGRGLVLESTQGAWLYGTASEHNVLSNYQISNAKNVFMALIQTETAYFQGTPDARKPFTPNPTYFDPDMNAECGDSPKCARTWGLRVQDSSNVLLYGAGLYSLFDSNNEACADTNNCQDNMVSIARSQVHMAGLSTKASVNMVTLDGATAALDADNRNTFCGTIAMFES</sequence>
<protein>
    <recommendedName>
        <fullName evidence="3">Rhamnogalacturonase A/B/Epimerase-like pectate lyase domain-containing protein</fullName>
    </recommendedName>
</protein>
<accession>A0A2C5Y8A2</accession>
<comment type="caution">
    <text evidence="4">The sequence shown here is derived from an EMBL/GenBank/DDBJ whole genome shotgun (WGS) entry which is preliminary data.</text>
</comment>
<reference evidence="4 5" key="1">
    <citation type="submission" date="2017-06" db="EMBL/GenBank/DDBJ databases">
        <title>Ant-infecting Ophiocordyceps genomes reveal a high diversity of potential behavioral manipulation genes and a possible major role for enterotoxins.</title>
        <authorList>
            <person name="De Bekker C."/>
            <person name="Evans H.C."/>
            <person name="Brachmann A."/>
            <person name="Hughes D.P."/>
        </authorList>
    </citation>
    <scope>NUCLEOTIDE SEQUENCE [LARGE SCALE GENOMIC DNA]</scope>
    <source>
        <strain evidence="4 5">1348a</strain>
    </source>
</reference>
<dbReference type="AlphaFoldDB" id="A0A2C5Y8A2"/>
<proteinExistence type="predicted"/>
<evidence type="ECO:0000259" key="3">
    <source>
        <dbReference type="Pfam" id="PF12708"/>
    </source>
</evidence>
<feature type="signal peptide" evidence="2">
    <location>
        <begin position="1"/>
        <end position="22"/>
    </location>
</feature>
<dbReference type="CDD" id="cd23668">
    <property type="entry name" value="GH55_beta13glucanase-like"/>
    <property type="match status" value="1"/>
</dbReference>
<feature type="domain" description="Rhamnogalacturonase A/B/Epimerase-like pectate lyase" evidence="3">
    <location>
        <begin position="461"/>
        <end position="519"/>
    </location>
</feature>
<evidence type="ECO:0000313" key="5">
    <source>
        <dbReference type="Proteomes" id="UP000224854"/>
    </source>
</evidence>
<evidence type="ECO:0000256" key="2">
    <source>
        <dbReference type="SAM" id="SignalP"/>
    </source>
</evidence>
<dbReference type="InterPro" id="IPR011050">
    <property type="entry name" value="Pectin_lyase_fold/virulence"/>
</dbReference>
<dbReference type="GO" id="GO:0004650">
    <property type="term" value="F:polygalacturonase activity"/>
    <property type="evidence" value="ECO:0007669"/>
    <property type="project" value="InterPro"/>
</dbReference>
<evidence type="ECO:0000313" key="4">
    <source>
        <dbReference type="EMBL" id="PHH65715.1"/>
    </source>
</evidence>
<dbReference type="PANTHER" id="PTHR33928">
    <property type="entry name" value="POLYGALACTURONASE QRT3"/>
    <property type="match status" value="1"/>
</dbReference>
<keyword evidence="2" id="KW-0732">Signal</keyword>
<feature type="region of interest" description="Disordered" evidence="1">
    <location>
        <begin position="36"/>
        <end position="79"/>
    </location>
</feature>
<dbReference type="FunFam" id="2.160.20.10:FF:000023">
    <property type="entry name" value="Exo-beta-1,3-glucanase Exg0"/>
    <property type="match status" value="1"/>
</dbReference>
<dbReference type="OrthoDB" id="1046782at2759"/>
<gene>
    <name evidence="4" type="ORF">CDD82_1637</name>
</gene>
<dbReference type="InterPro" id="IPR024535">
    <property type="entry name" value="RHGA/B-epi-like_pectate_lyase"/>
</dbReference>
<name>A0A2C5Y8A2_9HYPO</name>
<keyword evidence="5" id="KW-1185">Reference proteome</keyword>
<organism evidence="4 5">
    <name type="scientific">Ophiocordyceps australis</name>
    <dbReference type="NCBI Taxonomy" id="1399860"/>
    <lineage>
        <taxon>Eukaryota</taxon>
        <taxon>Fungi</taxon>
        <taxon>Dikarya</taxon>
        <taxon>Ascomycota</taxon>
        <taxon>Pezizomycotina</taxon>
        <taxon>Sordariomycetes</taxon>
        <taxon>Hypocreomycetidae</taxon>
        <taxon>Hypocreales</taxon>
        <taxon>Ophiocordycipitaceae</taxon>
        <taxon>Ophiocordyceps</taxon>
    </lineage>
</organism>
<dbReference type="PANTHER" id="PTHR33928:SF2">
    <property type="entry name" value="PECTATE LYASE SUPERFAMILY PROTEIN DOMAIN-CONTAINING PROTEIN-RELATED"/>
    <property type="match status" value="1"/>
</dbReference>
<feature type="chain" id="PRO_5012315908" description="Rhamnogalacturonase A/B/Epimerase-like pectate lyase domain-containing protein" evidence="2">
    <location>
        <begin position="23"/>
        <end position="830"/>
    </location>
</feature>
<dbReference type="Gene3D" id="2.160.20.10">
    <property type="entry name" value="Single-stranded right-handed beta-helix, Pectin lyase-like"/>
    <property type="match status" value="2"/>
</dbReference>
<dbReference type="InterPro" id="IPR039279">
    <property type="entry name" value="QRT3-like"/>
</dbReference>
<dbReference type="Pfam" id="PF12708">
    <property type="entry name" value="Pect-lyase_RHGA_epim"/>
    <property type="match status" value="2"/>
</dbReference>
<feature type="domain" description="Rhamnogalacturonase A/B/Epimerase-like pectate lyase" evidence="3">
    <location>
        <begin position="111"/>
        <end position="336"/>
    </location>
</feature>
<dbReference type="EMBL" id="NJEU01001506">
    <property type="protein sequence ID" value="PHH65715.1"/>
    <property type="molecule type" value="Genomic_DNA"/>
</dbReference>
<dbReference type="Proteomes" id="UP000224854">
    <property type="component" value="Unassembled WGS sequence"/>
</dbReference>
<dbReference type="SUPFAM" id="SSF51126">
    <property type="entry name" value="Pectin lyase-like"/>
    <property type="match status" value="2"/>
</dbReference>